<protein>
    <submittedName>
        <fullName evidence="2">Uncharacterized protein</fullName>
    </submittedName>
</protein>
<feature type="transmembrane region" description="Helical" evidence="1">
    <location>
        <begin position="91"/>
        <end position="112"/>
    </location>
</feature>
<gene>
    <name evidence="2" type="ORF">CHS0354_039560</name>
</gene>
<feature type="transmembrane region" description="Helical" evidence="1">
    <location>
        <begin position="48"/>
        <end position="70"/>
    </location>
</feature>
<name>A0AAE0W2W2_9BIVA</name>
<comment type="caution">
    <text evidence="2">The sequence shown here is derived from an EMBL/GenBank/DDBJ whole genome shotgun (WGS) entry which is preliminary data.</text>
</comment>
<keyword evidence="1" id="KW-0812">Transmembrane</keyword>
<keyword evidence="3" id="KW-1185">Reference proteome</keyword>
<dbReference type="Proteomes" id="UP001195483">
    <property type="component" value="Unassembled WGS sequence"/>
</dbReference>
<dbReference type="AlphaFoldDB" id="A0AAE0W2W2"/>
<proteinExistence type="predicted"/>
<accession>A0AAE0W2W2</accession>
<reference evidence="2" key="2">
    <citation type="journal article" date="2021" name="Genome Biol. Evol.">
        <title>Developing a high-quality reference genome for a parasitic bivalve with doubly uniparental inheritance (Bivalvia: Unionida).</title>
        <authorList>
            <person name="Smith C.H."/>
        </authorList>
    </citation>
    <scope>NUCLEOTIDE SEQUENCE</scope>
    <source>
        <strain evidence="2">CHS0354</strain>
        <tissue evidence="2">Mantle</tissue>
    </source>
</reference>
<feature type="transmembrane region" description="Helical" evidence="1">
    <location>
        <begin position="21"/>
        <end position="42"/>
    </location>
</feature>
<evidence type="ECO:0000313" key="2">
    <source>
        <dbReference type="EMBL" id="KAK3598472.1"/>
    </source>
</evidence>
<feature type="transmembrane region" description="Helical" evidence="1">
    <location>
        <begin position="124"/>
        <end position="149"/>
    </location>
</feature>
<keyword evidence="1" id="KW-1133">Transmembrane helix</keyword>
<dbReference type="EMBL" id="JAEAOA010002310">
    <property type="protein sequence ID" value="KAK3598472.1"/>
    <property type="molecule type" value="Genomic_DNA"/>
</dbReference>
<evidence type="ECO:0000313" key="3">
    <source>
        <dbReference type="Proteomes" id="UP001195483"/>
    </source>
</evidence>
<evidence type="ECO:0000256" key="1">
    <source>
        <dbReference type="SAM" id="Phobius"/>
    </source>
</evidence>
<reference evidence="2" key="3">
    <citation type="submission" date="2023-05" db="EMBL/GenBank/DDBJ databases">
        <authorList>
            <person name="Smith C.H."/>
        </authorList>
    </citation>
    <scope>NUCLEOTIDE SEQUENCE</scope>
    <source>
        <strain evidence="2">CHS0354</strain>
        <tissue evidence="2">Mantle</tissue>
    </source>
</reference>
<organism evidence="2 3">
    <name type="scientific">Potamilus streckersoni</name>
    <dbReference type="NCBI Taxonomy" id="2493646"/>
    <lineage>
        <taxon>Eukaryota</taxon>
        <taxon>Metazoa</taxon>
        <taxon>Spiralia</taxon>
        <taxon>Lophotrochozoa</taxon>
        <taxon>Mollusca</taxon>
        <taxon>Bivalvia</taxon>
        <taxon>Autobranchia</taxon>
        <taxon>Heteroconchia</taxon>
        <taxon>Palaeoheterodonta</taxon>
        <taxon>Unionida</taxon>
        <taxon>Unionoidea</taxon>
        <taxon>Unionidae</taxon>
        <taxon>Ambleminae</taxon>
        <taxon>Lampsilini</taxon>
        <taxon>Potamilus</taxon>
    </lineage>
</organism>
<reference evidence="2" key="1">
    <citation type="journal article" date="2021" name="Genome Biol. Evol.">
        <title>A High-Quality Reference Genome for a Parasitic Bivalve with Doubly Uniparental Inheritance (Bivalvia: Unionida).</title>
        <authorList>
            <person name="Smith C.H."/>
        </authorList>
    </citation>
    <scope>NUCLEOTIDE SEQUENCE</scope>
    <source>
        <strain evidence="2">CHS0354</strain>
    </source>
</reference>
<keyword evidence="1" id="KW-0472">Membrane</keyword>
<sequence length="213" mass="23771">MNTNMNFRNDRLRQEMEVNPTLKKVIAIHHITQVVAIILCAAVSSINFILLCFHLLVVIPIILFIVLLVASKCNFQDLIAILVQFNPILSTMWFLSIFPVFIITFFLNQYWFMYTTNYADISDARVTIVAIMTCILSLSSAIFAVMGIWKSARNVVLIARSGDRDHVSSVGCVPTPYDAPVNLTDLSGIPITQALIVKPPMFNQGILGDHGNV</sequence>